<dbReference type="Gene3D" id="3.10.400.10">
    <property type="entry name" value="Sulfate adenylyltransferase"/>
    <property type="match status" value="1"/>
</dbReference>
<dbReference type="AlphaFoldDB" id="A0AA47KMJ5"/>
<dbReference type="PANTHER" id="PTHR39203:SF1">
    <property type="entry name" value="CYTOPLASMIC PROTEIN"/>
    <property type="match status" value="1"/>
</dbReference>
<dbReference type="CDD" id="cd06553">
    <property type="entry name" value="ASCH_Ef3133_like"/>
    <property type="match status" value="1"/>
</dbReference>
<dbReference type="InterPro" id="IPR015947">
    <property type="entry name" value="PUA-like_sf"/>
</dbReference>
<accession>A0AA47KMJ5</accession>
<dbReference type="InterPro" id="IPR009326">
    <property type="entry name" value="DUF984"/>
</dbReference>
<proteinExistence type="predicted"/>
<organism evidence="2 3">
    <name type="scientific">Salinivibrio kushneri</name>
    <dbReference type="NCBI Taxonomy" id="1908198"/>
    <lineage>
        <taxon>Bacteria</taxon>
        <taxon>Pseudomonadati</taxon>
        <taxon>Pseudomonadota</taxon>
        <taxon>Gammaproteobacteria</taxon>
        <taxon>Vibrionales</taxon>
        <taxon>Vibrionaceae</taxon>
        <taxon>Salinivibrio</taxon>
    </lineage>
</organism>
<dbReference type="EMBL" id="CP114588">
    <property type="protein sequence ID" value="WBA09583.1"/>
    <property type="molecule type" value="Genomic_DNA"/>
</dbReference>
<evidence type="ECO:0000313" key="2">
    <source>
        <dbReference type="EMBL" id="WBA09583.1"/>
    </source>
</evidence>
<feature type="domain" description="ASCH" evidence="1">
    <location>
        <begin position="30"/>
        <end position="153"/>
    </location>
</feature>
<dbReference type="RefSeq" id="WP_269579722.1">
    <property type="nucleotide sequence ID" value="NZ_CP114588.1"/>
</dbReference>
<protein>
    <submittedName>
        <fullName evidence="2">ASCH domain-containing protein</fullName>
    </submittedName>
</protein>
<evidence type="ECO:0000259" key="1">
    <source>
        <dbReference type="SMART" id="SM01022"/>
    </source>
</evidence>
<dbReference type="PANTHER" id="PTHR39203">
    <property type="entry name" value="CYTOPLASMIC PROTEIN-RELATED"/>
    <property type="match status" value="1"/>
</dbReference>
<name>A0AA47KMJ5_9GAMM</name>
<dbReference type="SMART" id="SM01022">
    <property type="entry name" value="ASCH"/>
    <property type="match status" value="1"/>
</dbReference>
<dbReference type="PIRSF" id="PIRSF021320">
    <property type="entry name" value="DUF984"/>
    <property type="match status" value="1"/>
</dbReference>
<evidence type="ECO:0000313" key="3">
    <source>
        <dbReference type="Proteomes" id="UP001164748"/>
    </source>
</evidence>
<dbReference type="Proteomes" id="UP001164748">
    <property type="component" value="Chromosome"/>
</dbReference>
<reference evidence="2" key="1">
    <citation type="submission" date="2022-09" db="EMBL/GenBank/DDBJ databases">
        <authorList>
            <person name="Li Z.-J."/>
        </authorList>
    </citation>
    <scope>NUCLEOTIDE SEQUENCE</scope>
    <source>
        <strain evidence="2">TGB11</strain>
    </source>
</reference>
<gene>
    <name evidence="2" type="ORF">N8M53_05145</name>
</gene>
<dbReference type="SUPFAM" id="SSF88697">
    <property type="entry name" value="PUA domain-like"/>
    <property type="match status" value="1"/>
</dbReference>
<dbReference type="Pfam" id="PF04266">
    <property type="entry name" value="ASCH"/>
    <property type="match status" value="1"/>
</dbReference>
<dbReference type="InterPro" id="IPR007374">
    <property type="entry name" value="ASCH_domain"/>
</dbReference>
<sequence>MNIEQQAFLNAYLATLSDAERQAVPETIAEYFCADEYNANECARLIDQGIKRASCSLKACYEIENEPYPQVGRLTVVLNWAQQPVCIIKVTEVSECPFDQVTAEFAAAEGEGDKSYAWWRQAHLAFFEQEGQALGVPFTTQSPLVLERFKKVYPLDNHETEQRSA</sequence>